<accession>A0A378XTX5</accession>
<dbReference type="Pfam" id="PF08863">
    <property type="entry name" value="YolD"/>
    <property type="match status" value="1"/>
</dbReference>
<dbReference type="Proteomes" id="UP000254400">
    <property type="component" value="Unassembled WGS sequence"/>
</dbReference>
<dbReference type="InterPro" id="IPR014962">
    <property type="entry name" value="YolD"/>
</dbReference>
<dbReference type="EMBL" id="UGSC01000001">
    <property type="protein sequence ID" value="SUA67583.1"/>
    <property type="molecule type" value="Genomic_DNA"/>
</dbReference>
<protein>
    <submittedName>
        <fullName evidence="1">Uncharacterized protein yqjX</fullName>
    </submittedName>
</protein>
<dbReference type="GeneID" id="93350129"/>
<organism evidence="1 2">
    <name type="scientific">Paenibacillus polymyxa</name>
    <name type="common">Bacillus polymyxa</name>
    <dbReference type="NCBI Taxonomy" id="1406"/>
    <lineage>
        <taxon>Bacteria</taxon>
        <taxon>Bacillati</taxon>
        <taxon>Bacillota</taxon>
        <taxon>Bacilli</taxon>
        <taxon>Bacillales</taxon>
        <taxon>Paenibacillaceae</taxon>
        <taxon>Paenibacillus</taxon>
    </lineage>
</organism>
<dbReference type="RefSeq" id="WP_019686529.1">
    <property type="nucleotide sequence ID" value="NZ_CP036496.1"/>
</dbReference>
<proteinExistence type="predicted"/>
<reference evidence="1 2" key="1">
    <citation type="submission" date="2018-06" db="EMBL/GenBank/DDBJ databases">
        <authorList>
            <consortium name="Pathogen Informatics"/>
            <person name="Doyle S."/>
        </authorList>
    </citation>
    <scope>NUCLEOTIDE SEQUENCE [LARGE SCALE GENOMIC DNA]</scope>
    <source>
        <strain evidence="1 2">NCTC10343</strain>
    </source>
</reference>
<gene>
    <name evidence="1" type="primary">yqjX_1</name>
    <name evidence="1" type="ORF">NCTC10343_01336</name>
</gene>
<dbReference type="AlphaFoldDB" id="A0A378XTX5"/>
<evidence type="ECO:0000313" key="2">
    <source>
        <dbReference type="Proteomes" id="UP000254400"/>
    </source>
</evidence>
<sequence length="111" mass="12860">MSKKLEGNGFWESSRIIIPEHKEVYLKLMKDRQRRGKPELDDQEVQLIEQALIESYNTRTVVTVTVFSPFDDTVMTGVVTSINTARREVKLVRGEDDFSWIKLEDIISVNT</sequence>
<evidence type="ECO:0000313" key="1">
    <source>
        <dbReference type="EMBL" id="SUA67583.1"/>
    </source>
</evidence>
<name>A0A378XTX5_PAEPO</name>